<evidence type="ECO:0000256" key="3">
    <source>
        <dbReference type="ARBA" id="ARBA00022777"/>
    </source>
</evidence>
<keyword evidence="3 7" id="KW-0418">Kinase</keyword>
<dbReference type="Pfam" id="PF13614">
    <property type="entry name" value="AAA_31"/>
    <property type="match status" value="1"/>
</dbReference>
<keyword evidence="8" id="KW-1185">Reference proteome</keyword>
<dbReference type="InterPro" id="IPR025669">
    <property type="entry name" value="AAA_dom"/>
</dbReference>
<evidence type="ECO:0000256" key="5">
    <source>
        <dbReference type="ARBA" id="ARBA00023137"/>
    </source>
</evidence>
<dbReference type="GO" id="GO:0004715">
    <property type="term" value="F:non-membrane spanning protein tyrosine kinase activity"/>
    <property type="evidence" value="ECO:0007669"/>
    <property type="project" value="UniProtKB-EC"/>
</dbReference>
<dbReference type="CDD" id="cd05387">
    <property type="entry name" value="BY-kinase"/>
    <property type="match status" value="1"/>
</dbReference>
<dbReference type="RefSeq" id="WP_377474629.1">
    <property type="nucleotide sequence ID" value="NZ_JBHLWN010000121.1"/>
</dbReference>
<proteinExistence type="predicted"/>
<keyword evidence="2" id="KW-0547">Nucleotide-binding</keyword>
<dbReference type="EMBL" id="JBHLWN010000121">
    <property type="protein sequence ID" value="MFC0216440.1"/>
    <property type="molecule type" value="Genomic_DNA"/>
</dbReference>
<dbReference type="InterPro" id="IPR050445">
    <property type="entry name" value="Bact_polysacc_biosynth/exp"/>
</dbReference>
<evidence type="ECO:0000313" key="7">
    <source>
        <dbReference type="EMBL" id="MFC0216440.1"/>
    </source>
</evidence>
<organism evidence="7 8">
    <name type="scientific">Paenibacillus chartarius</name>
    <dbReference type="NCBI Taxonomy" id="747481"/>
    <lineage>
        <taxon>Bacteria</taxon>
        <taxon>Bacillati</taxon>
        <taxon>Bacillota</taxon>
        <taxon>Bacilli</taxon>
        <taxon>Bacillales</taxon>
        <taxon>Paenibacillaceae</taxon>
        <taxon>Paenibacillus</taxon>
    </lineage>
</organism>
<accession>A0ABV6DUV3</accession>
<dbReference type="PANTHER" id="PTHR32309:SF31">
    <property type="entry name" value="CAPSULAR EXOPOLYSACCHARIDE FAMILY"/>
    <property type="match status" value="1"/>
</dbReference>
<dbReference type="InterPro" id="IPR005702">
    <property type="entry name" value="Wzc-like_C"/>
</dbReference>
<protein>
    <submittedName>
        <fullName evidence="7">CpsD/CapB family tyrosine-protein kinase</fullName>
        <ecNumber evidence="7">2.7.10.2</ecNumber>
    </submittedName>
</protein>
<evidence type="ECO:0000256" key="2">
    <source>
        <dbReference type="ARBA" id="ARBA00022741"/>
    </source>
</evidence>
<feature type="domain" description="AAA" evidence="6">
    <location>
        <begin position="42"/>
        <end position="186"/>
    </location>
</feature>
<evidence type="ECO:0000256" key="4">
    <source>
        <dbReference type="ARBA" id="ARBA00022840"/>
    </source>
</evidence>
<name>A0ABV6DUV3_9BACL</name>
<evidence type="ECO:0000313" key="8">
    <source>
        <dbReference type="Proteomes" id="UP001589776"/>
    </source>
</evidence>
<sequence>MRQRADNDYLSLRQVAESEHAEIYRTLRFNLECLMAEQELTTIAVASANQAEGKTTTIVNLGRAFAKTGKRVLLLDANLRSPKLHRLLGSTDERNVRPGLVNILHGQCTIQEAIGLTELEGLHVLPAGQSARDSFEMLSKSVVDRLLSGLKGSYDIILADTCASLAYTEGRIIAACCDGVLLVVAQGKLKRAAAEKLNDQLLQNKANILGIVLSQANPKEI</sequence>
<keyword evidence="4" id="KW-0067">ATP-binding</keyword>
<dbReference type="Gene3D" id="3.40.50.300">
    <property type="entry name" value="P-loop containing nucleotide triphosphate hydrolases"/>
    <property type="match status" value="1"/>
</dbReference>
<dbReference type="SUPFAM" id="SSF52540">
    <property type="entry name" value="P-loop containing nucleoside triphosphate hydrolases"/>
    <property type="match status" value="1"/>
</dbReference>
<keyword evidence="5" id="KW-0829">Tyrosine-protein kinase</keyword>
<gene>
    <name evidence="7" type="ORF">ACFFK0_29005</name>
</gene>
<keyword evidence="1 7" id="KW-0808">Transferase</keyword>
<dbReference type="InterPro" id="IPR027417">
    <property type="entry name" value="P-loop_NTPase"/>
</dbReference>
<dbReference type="PANTHER" id="PTHR32309">
    <property type="entry name" value="TYROSINE-PROTEIN KINASE"/>
    <property type="match status" value="1"/>
</dbReference>
<dbReference type="Proteomes" id="UP001589776">
    <property type="component" value="Unassembled WGS sequence"/>
</dbReference>
<reference evidence="7 8" key="1">
    <citation type="submission" date="2024-09" db="EMBL/GenBank/DDBJ databases">
        <authorList>
            <person name="Sun Q."/>
            <person name="Mori K."/>
        </authorList>
    </citation>
    <scope>NUCLEOTIDE SEQUENCE [LARGE SCALE GENOMIC DNA]</scope>
    <source>
        <strain evidence="7 8">CCM 7759</strain>
    </source>
</reference>
<comment type="caution">
    <text evidence="7">The sequence shown here is derived from an EMBL/GenBank/DDBJ whole genome shotgun (WGS) entry which is preliminary data.</text>
</comment>
<evidence type="ECO:0000259" key="6">
    <source>
        <dbReference type="Pfam" id="PF13614"/>
    </source>
</evidence>
<evidence type="ECO:0000256" key="1">
    <source>
        <dbReference type="ARBA" id="ARBA00022679"/>
    </source>
</evidence>
<dbReference type="EC" id="2.7.10.2" evidence="7"/>
<dbReference type="NCBIfam" id="TIGR01007">
    <property type="entry name" value="eps_fam"/>
    <property type="match status" value="1"/>
</dbReference>